<keyword evidence="1" id="KW-0175">Coiled coil</keyword>
<feature type="compositionally biased region" description="Basic and acidic residues" evidence="2">
    <location>
        <begin position="825"/>
        <end position="844"/>
    </location>
</feature>
<dbReference type="SUPFAM" id="SSF50156">
    <property type="entry name" value="PDZ domain-like"/>
    <property type="match status" value="2"/>
</dbReference>
<dbReference type="Gene3D" id="2.30.42.10">
    <property type="match status" value="2"/>
</dbReference>
<name>A0AAD8ZBM1_9TELE</name>
<dbReference type="PANTHER" id="PTHR15545">
    <property type="entry name" value="PDZ DOMAIN CONTAINING RING FINGER PROTEIN 3, 4"/>
    <property type="match status" value="1"/>
</dbReference>
<feature type="domain" description="PDZ" evidence="3">
    <location>
        <begin position="681"/>
        <end position="750"/>
    </location>
</feature>
<organism evidence="4 5">
    <name type="scientific">Electrophorus voltai</name>
    <dbReference type="NCBI Taxonomy" id="2609070"/>
    <lineage>
        <taxon>Eukaryota</taxon>
        <taxon>Metazoa</taxon>
        <taxon>Chordata</taxon>
        <taxon>Craniata</taxon>
        <taxon>Vertebrata</taxon>
        <taxon>Euteleostomi</taxon>
        <taxon>Actinopterygii</taxon>
        <taxon>Neopterygii</taxon>
        <taxon>Teleostei</taxon>
        <taxon>Ostariophysi</taxon>
        <taxon>Gymnotiformes</taxon>
        <taxon>Gymnotoidei</taxon>
        <taxon>Gymnotidae</taxon>
        <taxon>Electrophorus</taxon>
    </lineage>
</organism>
<dbReference type="GO" id="GO:0016567">
    <property type="term" value="P:protein ubiquitination"/>
    <property type="evidence" value="ECO:0007669"/>
    <property type="project" value="TreeGrafter"/>
</dbReference>
<feature type="region of interest" description="Disordered" evidence="2">
    <location>
        <begin position="1081"/>
        <end position="1108"/>
    </location>
</feature>
<dbReference type="Pfam" id="PF00595">
    <property type="entry name" value="PDZ"/>
    <property type="match status" value="2"/>
</dbReference>
<dbReference type="InterPro" id="IPR051971">
    <property type="entry name" value="E3_ubiquitin-PDZ_ligase"/>
</dbReference>
<dbReference type="PROSITE" id="PS50106">
    <property type="entry name" value="PDZ"/>
    <property type="match status" value="2"/>
</dbReference>
<dbReference type="InterPro" id="IPR001478">
    <property type="entry name" value="PDZ"/>
</dbReference>
<feature type="region of interest" description="Disordered" evidence="2">
    <location>
        <begin position="1015"/>
        <end position="1048"/>
    </location>
</feature>
<feature type="compositionally biased region" description="Polar residues" evidence="2">
    <location>
        <begin position="1028"/>
        <end position="1042"/>
    </location>
</feature>
<evidence type="ECO:0000256" key="1">
    <source>
        <dbReference type="ARBA" id="ARBA00023054"/>
    </source>
</evidence>
<evidence type="ECO:0000259" key="3">
    <source>
        <dbReference type="PROSITE" id="PS50106"/>
    </source>
</evidence>
<feature type="compositionally biased region" description="Polar residues" evidence="2">
    <location>
        <begin position="853"/>
        <end position="863"/>
    </location>
</feature>
<dbReference type="PANTHER" id="PTHR15545:SF5">
    <property type="entry name" value="E3 UBIQUITIN-PROTEIN LIGASE PDZRN3"/>
    <property type="match status" value="1"/>
</dbReference>
<feature type="domain" description="PDZ" evidence="3">
    <location>
        <begin position="278"/>
        <end position="333"/>
    </location>
</feature>
<feature type="region of interest" description="Disordered" evidence="2">
    <location>
        <begin position="806"/>
        <end position="865"/>
    </location>
</feature>
<comment type="caution">
    <text evidence="4">The sequence shown here is derived from an EMBL/GenBank/DDBJ whole genome shotgun (WGS) entry which is preliminary data.</text>
</comment>
<dbReference type="FunFam" id="2.30.42.10:FF:000028">
    <property type="entry name" value="PDZ domain containing ring finger 4"/>
    <property type="match status" value="1"/>
</dbReference>
<evidence type="ECO:0000313" key="4">
    <source>
        <dbReference type="EMBL" id="KAK1796334.1"/>
    </source>
</evidence>
<protein>
    <recommendedName>
        <fullName evidence="3">PDZ domain-containing protein</fullName>
    </recommendedName>
</protein>
<sequence>PAANVDSFALTQLFGTKLKPCDRPQLQGQASSGRAWCQGTGIRHGGHLPEPLDLFPPDFTSAAKRDDTVSTGTSDAVYVRFQPYCHPLIGVSCSLRLAYNSHVTALSGASIVEWVEIMVCKVQEGKRNGFRRKRPQGHGELRMGMFCLHTRAGHTPLMCTTPGLLRRRTKQQPVVGELPPARDGKLKNTERRPVGICEEGCGLMLTHKDHKLDIHCCLKSLKTHNSALQGKVLSAVHNELQMTALKYQKKFTEYSARIDSLTKTLAPPCKGGESKSVSVLLHRESGSLGFNIIGGRPCMDNEDGTSNEGIFISKIVDNGPADKEGGLQIHDRIRESPTLALPVIPRWSQASKYFRKNLEIPQALVDMSKAYEEHSPSQPLLALAGWRTACADHGKIRISSSAQCVIACTLQNQAPNTTTTTTTTCCPSKLMPGLSYDFYSITAERECWEWGQEGWRDEADKGCRNEDCGSPNGEGGRAEQAAGPRLVPGVRAKSARHSGPVGSRAGRGERLERKRLPDLNREKSLLLGMGGVLHNPPGLGLAPLVVDGLQVGKFRLGGFSKMGELKVNGKDLSKATHEQAVETFRTAKEPIMVQVLRRVPRPKPAGPDGDAQVVDISTQTDITFQHILALSQLPASTPPVPVLKQYLLPEGHSPGHEYFDPNDFLEGIQQDMEREELEYEEVDLYRTNIQDKLGLTVCYRTDDEDETGIYVSEIDPNSIAARDGRIREGDRIIQINGIEVQNREEAVALLTSEENQNVCLLVARPEIQLDEGWLDDDRNDFLDDLHMDMLEQQHHQAMQFTASMLQQKKHEEDGVTTDTATLHSQRHEKDSGVGRTDESTRNDESSEQENLGDDQTSASTTLGSRRRLAYSQDTLGSSDLPFSSESFVSADYGDGEFVGDFPADECERFRELLELKCQVRSEGGDGAHQGLSWPGLSIVSRHGPGVVGEEGVDKELELLNEELRCIELECLSIVRAHRMQQQLREQCREQPWMLHNGAFQNYNTSVDARRHELADISELPEKSDKDSSSAYNTGESCRSTPLTLELSPDNSLRRASEALAEGATGATTPGLAGRSLKPLLSPVQEAPGSSQGHPPRADEPDAGPQPESKERNYMQLIQQKSAVEYAQSQMSLASMCRDPSSPADPAPKMEWKERALRIREERSGGMTTDDDAASELKMGRYWSKEERKQHAGAASPTATAVAADDKKELNIIELSHKKMMKKRNKKIFDNWMTIQELLTHGTRSPDGARVYNSLLTLPIGVEYPASFNVATFVNKDMGVPRLKELLHLAVERSKRIEANWLLTDKHGTWVSWHMLSPKHKARRYRALSSGVEQCSLTELTFHVTTVTAAFDIGAKLLHCPVAAPYRIPCGNMDYRGLALSSCW</sequence>
<feature type="compositionally biased region" description="Basic and acidic residues" evidence="2">
    <location>
        <begin position="1015"/>
        <end position="1027"/>
    </location>
</feature>
<dbReference type="CDD" id="cd06716">
    <property type="entry name" value="PDZ2-PDZRN4-like"/>
    <property type="match status" value="1"/>
</dbReference>
<dbReference type="GO" id="GO:0061630">
    <property type="term" value="F:ubiquitin protein ligase activity"/>
    <property type="evidence" value="ECO:0007669"/>
    <property type="project" value="TreeGrafter"/>
</dbReference>
<dbReference type="Proteomes" id="UP001239994">
    <property type="component" value="Unassembled WGS sequence"/>
</dbReference>
<evidence type="ECO:0000256" key="2">
    <source>
        <dbReference type="SAM" id="MobiDB-lite"/>
    </source>
</evidence>
<dbReference type="GO" id="GO:0007528">
    <property type="term" value="P:neuromuscular junction development"/>
    <property type="evidence" value="ECO:0007669"/>
    <property type="project" value="TreeGrafter"/>
</dbReference>
<feature type="region of interest" description="Disordered" evidence="2">
    <location>
        <begin position="462"/>
        <end position="510"/>
    </location>
</feature>
<reference evidence="4" key="1">
    <citation type="submission" date="2023-03" db="EMBL/GenBank/DDBJ databases">
        <title>Electrophorus voltai genome.</title>
        <authorList>
            <person name="Bian C."/>
        </authorList>
    </citation>
    <scope>NUCLEOTIDE SEQUENCE</scope>
    <source>
        <strain evidence="4">CB-2022</strain>
        <tissue evidence="4">Muscle</tissue>
    </source>
</reference>
<dbReference type="SMART" id="SM00228">
    <property type="entry name" value="PDZ"/>
    <property type="match status" value="3"/>
</dbReference>
<feature type="non-terminal residue" evidence="4">
    <location>
        <position position="1"/>
    </location>
</feature>
<evidence type="ECO:0000313" key="5">
    <source>
        <dbReference type="Proteomes" id="UP001239994"/>
    </source>
</evidence>
<dbReference type="InterPro" id="IPR036034">
    <property type="entry name" value="PDZ_sf"/>
</dbReference>
<dbReference type="EMBL" id="JAROKS010000015">
    <property type="protein sequence ID" value="KAK1796334.1"/>
    <property type="molecule type" value="Genomic_DNA"/>
</dbReference>
<accession>A0AAD8ZBM1</accession>
<gene>
    <name evidence="4" type="ORF">P4O66_009400</name>
</gene>
<proteinExistence type="predicted"/>
<keyword evidence="5" id="KW-1185">Reference proteome</keyword>